<proteinExistence type="predicted"/>
<accession>R9GLV5</accession>
<feature type="transmembrane region" description="Helical" evidence="1">
    <location>
        <begin position="36"/>
        <end position="56"/>
    </location>
</feature>
<organism evidence="2 3">
    <name type="scientific">Arcticibacter svalbardensis MN12-7</name>
    <dbReference type="NCBI Taxonomy" id="1150600"/>
    <lineage>
        <taxon>Bacteria</taxon>
        <taxon>Pseudomonadati</taxon>
        <taxon>Bacteroidota</taxon>
        <taxon>Sphingobacteriia</taxon>
        <taxon>Sphingobacteriales</taxon>
        <taxon>Sphingobacteriaceae</taxon>
        <taxon>Arcticibacter</taxon>
    </lineage>
</organism>
<evidence type="ECO:0000313" key="3">
    <source>
        <dbReference type="Proteomes" id="UP000014174"/>
    </source>
</evidence>
<keyword evidence="1" id="KW-1133">Transmembrane helix</keyword>
<dbReference type="AlphaFoldDB" id="R9GLV5"/>
<reference evidence="2 3" key="1">
    <citation type="journal article" date="2013" name="Genome Announc.">
        <title>Draft Genome Sequence of Arcticibacter svalbardensis Strain MN12-7T, a Member of the Family Sphingobacteriaceae Isolated from an Arctic Soil Sample.</title>
        <authorList>
            <person name="Shivaji S."/>
            <person name="Ara S."/>
            <person name="Prasad S."/>
            <person name="Manasa B.P."/>
            <person name="Begum Z."/>
            <person name="Singh A."/>
            <person name="Kumar Pinnaka A."/>
        </authorList>
    </citation>
    <scope>NUCLEOTIDE SEQUENCE [LARGE SCALE GENOMIC DNA]</scope>
    <source>
        <strain evidence="2 3">MN12-7</strain>
    </source>
</reference>
<evidence type="ECO:0000256" key="1">
    <source>
        <dbReference type="SAM" id="Phobius"/>
    </source>
</evidence>
<evidence type="ECO:0000313" key="2">
    <source>
        <dbReference type="EMBL" id="EOR92530.1"/>
    </source>
</evidence>
<name>R9GLV5_9SPHI</name>
<comment type="caution">
    <text evidence="2">The sequence shown here is derived from an EMBL/GenBank/DDBJ whole genome shotgun (WGS) entry which is preliminary data.</text>
</comment>
<keyword evidence="1" id="KW-0812">Transmembrane</keyword>
<dbReference type="STRING" id="1150600.ADIARSV_4335"/>
<dbReference type="Proteomes" id="UP000014174">
    <property type="component" value="Unassembled WGS sequence"/>
</dbReference>
<sequence>MFLGLLAFQIQSSSPDKGKSPENIFTSFSYVWYNEPWVLAIVTAILILLVATFGTVKKGPSVKNS</sequence>
<protein>
    <submittedName>
        <fullName evidence="2">Uncharacterized protein</fullName>
    </submittedName>
</protein>
<keyword evidence="1" id="KW-0472">Membrane</keyword>
<dbReference type="EMBL" id="AQPN01000149">
    <property type="protein sequence ID" value="EOR92530.1"/>
    <property type="molecule type" value="Genomic_DNA"/>
</dbReference>
<gene>
    <name evidence="2" type="ORF">ADIARSV_4335</name>
</gene>
<keyword evidence="3" id="KW-1185">Reference proteome</keyword>